<feature type="domain" description="NADH:flavin oxidoreductase/NADH oxidase N-terminal" evidence="3">
    <location>
        <begin position="5"/>
        <end position="337"/>
    </location>
</feature>
<dbReference type="PANTHER" id="PTHR43656:SF2">
    <property type="entry name" value="BINDING OXIDOREDUCTASE, PUTATIVE (AFU_ORTHOLOGUE AFUA_2G08260)-RELATED"/>
    <property type="match status" value="1"/>
</dbReference>
<proteinExistence type="predicted"/>
<evidence type="ECO:0000313" key="5">
    <source>
        <dbReference type="Proteomes" id="UP000826725"/>
    </source>
</evidence>
<organism evidence="4 5">
    <name type="scientific">Desulfomarina profundi</name>
    <dbReference type="NCBI Taxonomy" id="2772557"/>
    <lineage>
        <taxon>Bacteria</taxon>
        <taxon>Pseudomonadati</taxon>
        <taxon>Thermodesulfobacteriota</taxon>
        <taxon>Desulfobulbia</taxon>
        <taxon>Desulfobulbales</taxon>
        <taxon>Desulfobulbaceae</taxon>
        <taxon>Desulfomarina</taxon>
    </lineage>
</organism>
<dbReference type="InterPro" id="IPR051799">
    <property type="entry name" value="NADH_flavin_oxidoreductase"/>
</dbReference>
<accession>A0A8D5JT51</accession>
<dbReference type="AlphaFoldDB" id="A0A8D5JT51"/>
<evidence type="ECO:0000256" key="2">
    <source>
        <dbReference type="ARBA" id="ARBA00023002"/>
    </source>
</evidence>
<dbReference type="EMBL" id="AP024086">
    <property type="protein sequence ID" value="BCL62811.1"/>
    <property type="molecule type" value="Genomic_DNA"/>
</dbReference>
<sequence>MESDKIFSPFKIKNFTLKNRTGVAPMTRMSASTDGIPRQDVFEFLVRRAKNGAAIIYTEAILTDYESAQGYPGQARIVTQKQIDAWKPVVRKIQQEGAIAILQMFHCGRMSWPEVNPAGRTVAPSGIAPTQDNPLTQSPYPVPEMMSRFDISHVISGFVETARGAIEAGFDGVEIHGAHGYLISQFLSWYSNGRDDEYGGSTENRFRFFHEVIQAVSKVIPKNRLLMVRVSNWGIADMDVSLFESKEDYQKTISLLSLEPVDAISVSTYEYNQPAFGTDRNMARLTREMTDLPLLICGGIHDRASAENALDDADIILVGKSLLLNPDWIDDVRADRDLKRYTSEEAAVAYTPEPLP</sequence>
<keyword evidence="2" id="KW-0560">Oxidoreductase</keyword>
<gene>
    <name evidence="4" type="ORF">DGMP_35040</name>
</gene>
<dbReference type="RefSeq" id="WP_228855121.1">
    <property type="nucleotide sequence ID" value="NZ_AP024086.1"/>
</dbReference>
<dbReference type="Pfam" id="PF00724">
    <property type="entry name" value="Oxidored_FMN"/>
    <property type="match status" value="1"/>
</dbReference>
<evidence type="ECO:0000256" key="1">
    <source>
        <dbReference type="ARBA" id="ARBA00022630"/>
    </source>
</evidence>
<keyword evidence="5" id="KW-1185">Reference proteome</keyword>
<protein>
    <submittedName>
        <fullName evidence="4">Alkene reductase</fullName>
    </submittedName>
</protein>
<dbReference type="CDD" id="cd02803">
    <property type="entry name" value="OYE_like_FMN_family"/>
    <property type="match status" value="1"/>
</dbReference>
<dbReference type="KEGG" id="dbk:DGMP_35040"/>
<dbReference type="GO" id="GO:0010181">
    <property type="term" value="F:FMN binding"/>
    <property type="evidence" value="ECO:0007669"/>
    <property type="project" value="InterPro"/>
</dbReference>
<dbReference type="InterPro" id="IPR001155">
    <property type="entry name" value="OxRdtase_FMN_N"/>
</dbReference>
<keyword evidence="1" id="KW-0285">Flavoprotein</keyword>
<dbReference type="Proteomes" id="UP000826725">
    <property type="component" value="Chromosome"/>
</dbReference>
<name>A0A8D5JT51_9BACT</name>
<evidence type="ECO:0000259" key="3">
    <source>
        <dbReference type="Pfam" id="PF00724"/>
    </source>
</evidence>
<evidence type="ECO:0000313" key="4">
    <source>
        <dbReference type="EMBL" id="BCL62811.1"/>
    </source>
</evidence>
<dbReference type="PANTHER" id="PTHR43656">
    <property type="entry name" value="BINDING OXIDOREDUCTASE, PUTATIVE (AFU_ORTHOLOGUE AFUA_2G08260)-RELATED"/>
    <property type="match status" value="1"/>
</dbReference>
<dbReference type="GO" id="GO:0016491">
    <property type="term" value="F:oxidoreductase activity"/>
    <property type="evidence" value="ECO:0007669"/>
    <property type="project" value="UniProtKB-KW"/>
</dbReference>
<reference evidence="4" key="1">
    <citation type="submission" date="2020-09" db="EMBL/GenBank/DDBJ databases">
        <title>Desulfogranum mesoprofundum gen. nov., sp. nov., a novel mesophilic, sulfate-reducing chemolithoautotroph isolated from a deep-sea hydrothermal vent chimney in the Suiyo Seamount.</title>
        <authorList>
            <person name="Hashimoto Y."/>
            <person name="Nakagawa S."/>
        </authorList>
    </citation>
    <scope>NUCLEOTIDE SEQUENCE</scope>
    <source>
        <strain evidence="4">KT2</strain>
    </source>
</reference>